<proteinExistence type="predicted"/>
<keyword evidence="2" id="KW-1185">Reference proteome</keyword>
<gene>
    <name evidence="1" type="ORF">FRUB_01697</name>
</gene>
<dbReference type="Proteomes" id="UP000214646">
    <property type="component" value="Unassembled WGS sequence"/>
</dbReference>
<reference evidence="2" key="1">
    <citation type="submission" date="2017-06" db="EMBL/GenBank/DDBJ databases">
        <title>Genome analysis of Fimbriiglobus ruber SP5, the first member of the order Planctomycetales with confirmed chitinolytic capability.</title>
        <authorList>
            <person name="Ravin N.V."/>
            <person name="Rakitin A.L."/>
            <person name="Ivanova A.A."/>
            <person name="Beletsky A.V."/>
            <person name="Kulichevskaya I.S."/>
            <person name="Mardanov A.V."/>
            <person name="Dedysh S.N."/>
        </authorList>
    </citation>
    <scope>NUCLEOTIDE SEQUENCE [LARGE SCALE GENOMIC DNA]</scope>
    <source>
        <strain evidence="2">SP5</strain>
    </source>
</reference>
<dbReference type="AlphaFoldDB" id="A0A225E5I5"/>
<protein>
    <submittedName>
        <fullName evidence="1">Uncharacterized protein</fullName>
    </submittedName>
</protein>
<name>A0A225E5I5_9BACT</name>
<organism evidence="1 2">
    <name type="scientific">Fimbriiglobus ruber</name>
    <dbReference type="NCBI Taxonomy" id="1908690"/>
    <lineage>
        <taxon>Bacteria</taxon>
        <taxon>Pseudomonadati</taxon>
        <taxon>Planctomycetota</taxon>
        <taxon>Planctomycetia</taxon>
        <taxon>Gemmatales</taxon>
        <taxon>Gemmataceae</taxon>
        <taxon>Fimbriiglobus</taxon>
    </lineage>
</organism>
<dbReference type="EMBL" id="NIDE01000002">
    <property type="protein sequence ID" value="OWK45366.1"/>
    <property type="molecule type" value="Genomic_DNA"/>
</dbReference>
<dbReference type="SUPFAM" id="SSF52540">
    <property type="entry name" value="P-loop containing nucleoside triphosphate hydrolases"/>
    <property type="match status" value="1"/>
</dbReference>
<sequence length="224" mass="25338">MGKENFALLVKKNSTLPDGKNPGEIIGVFLRAKRDFPDLFERGVLRDMDRVGYPIDSINVGPLVSVRYEIALVNEVVAIRVQEKNQKGLTDQAGMSQGMFRVLSILILINYMECKQQSACLVIDDLGEGLDFERSCLLIDLLREKTEKSKIQLIISSNDKFVMNEVPIVEWSFLQRSGGTVRVRNVENSRELFEEFRFTGLSNFSFLEMDFANGLPAEEPAAHE</sequence>
<comment type="caution">
    <text evidence="1">The sequence shown here is derived from an EMBL/GenBank/DDBJ whole genome shotgun (WGS) entry which is preliminary data.</text>
</comment>
<dbReference type="InterPro" id="IPR027417">
    <property type="entry name" value="P-loop_NTPase"/>
</dbReference>
<accession>A0A225E5I5</accession>
<evidence type="ECO:0000313" key="2">
    <source>
        <dbReference type="Proteomes" id="UP000214646"/>
    </source>
</evidence>
<evidence type="ECO:0000313" key="1">
    <source>
        <dbReference type="EMBL" id="OWK45366.1"/>
    </source>
</evidence>
<dbReference type="Gene3D" id="3.40.50.300">
    <property type="entry name" value="P-loop containing nucleotide triphosphate hydrolases"/>
    <property type="match status" value="1"/>
</dbReference>